<dbReference type="AlphaFoldDB" id="A0A0A9BEH3"/>
<evidence type="ECO:0000313" key="1">
    <source>
        <dbReference type="EMBL" id="JAD57692.1"/>
    </source>
</evidence>
<accession>A0A0A9BEH3</accession>
<sequence length="46" mass="5137">MVSFLSTDTKPRIQSQLFSACRVLFLVGCGDEINARESEIFVPPPH</sequence>
<reference evidence="1" key="2">
    <citation type="journal article" date="2015" name="Data Brief">
        <title>Shoot transcriptome of the giant reed, Arundo donax.</title>
        <authorList>
            <person name="Barrero R.A."/>
            <person name="Guerrero F.D."/>
            <person name="Moolhuijzen P."/>
            <person name="Goolsby J.A."/>
            <person name="Tidwell J."/>
            <person name="Bellgard S.E."/>
            <person name="Bellgard M.I."/>
        </authorList>
    </citation>
    <scope>NUCLEOTIDE SEQUENCE</scope>
    <source>
        <tissue evidence="1">Shoot tissue taken approximately 20 cm above the soil surface</tissue>
    </source>
</reference>
<dbReference type="EMBL" id="GBRH01240203">
    <property type="protein sequence ID" value="JAD57692.1"/>
    <property type="molecule type" value="Transcribed_RNA"/>
</dbReference>
<protein>
    <submittedName>
        <fullName evidence="1">Uncharacterized protein</fullName>
    </submittedName>
</protein>
<organism evidence="1">
    <name type="scientific">Arundo donax</name>
    <name type="common">Giant reed</name>
    <name type="synonym">Donax arundinaceus</name>
    <dbReference type="NCBI Taxonomy" id="35708"/>
    <lineage>
        <taxon>Eukaryota</taxon>
        <taxon>Viridiplantae</taxon>
        <taxon>Streptophyta</taxon>
        <taxon>Embryophyta</taxon>
        <taxon>Tracheophyta</taxon>
        <taxon>Spermatophyta</taxon>
        <taxon>Magnoliopsida</taxon>
        <taxon>Liliopsida</taxon>
        <taxon>Poales</taxon>
        <taxon>Poaceae</taxon>
        <taxon>PACMAD clade</taxon>
        <taxon>Arundinoideae</taxon>
        <taxon>Arundineae</taxon>
        <taxon>Arundo</taxon>
    </lineage>
</organism>
<proteinExistence type="predicted"/>
<name>A0A0A9BEH3_ARUDO</name>
<reference evidence="1" key="1">
    <citation type="submission" date="2014-09" db="EMBL/GenBank/DDBJ databases">
        <authorList>
            <person name="Magalhaes I.L.F."/>
            <person name="Oliveira U."/>
            <person name="Santos F.R."/>
            <person name="Vidigal T.H.D.A."/>
            <person name="Brescovit A.D."/>
            <person name="Santos A.J."/>
        </authorList>
    </citation>
    <scope>NUCLEOTIDE SEQUENCE</scope>
    <source>
        <tissue evidence="1">Shoot tissue taken approximately 20 cm above the soil surface</tissue>
    </source>
</reference>